<sequence length="187" mass="21234">MGIITNSSLSQEAILQNKKELQDKLAQELKTDILNTLKDSDLQLVDGASAVKVDDYKINANVLSMKVTWQALFFKEKDLITMINYFVSNHYPDLKNFTFNDNIAYPKASRVDFKKGELFFTFNIDKNNALPADLEVLKKELAGRDEAGMRTIITGRTYINSAAISLWPFWVSHAPINLKKINITIDN</sequence>
<reference evidence="1 2" key="1">
    <citation type="journal article" date="2015" name="Nature">
        <title>rRNA introns, odd ribosomes, and small enigmatic genomes across a large radiation of phyla.</title>
        <authorList>
            <person name="Brown C.T."/>
            <person name="Hug L.A."/>
            <person name="Thomas B.C."/>
            <person name="Sharon I."/>
            <person name="Castelle C.J."/>
            <person name="Singh A."/>
            <person name="Wilkins M.J."/>
            <person name="Williams K.H."/>
            <person name="Banfield J.F."/>
        </authorList>
    </citation>
    <scope>NUCLEOTIDE SEQUENCE [LARGE SCALE GENOMIC DNA]</scope>
</reference>
<dbReference type="EMBL" id="LBVT01000017">
    <property type="protein sequence ID" value="KKQ91340.1"/>
    <property type="molecule type" value="Genomic_DNA"/>
</dbReference>
<protein>
    <submittedName>
        <fullName evidence="1">Uncharacterized protein</fullName>
    </submittedName>
</protein>
<comment type="caution">
    <text evidence="1">The sequence shown here is derived from an EMBL/GenBank/DDBJ whole genome shotgun (WGS) entry which is preliminary data.</text>
</comment>
<accession>A0A0G0LTN3</accession>
<dbReference type="AlphaFoldDB" id="A0A0G0LTN3"/>
<gene>
    <name evidence="1" type="ORF">UT16_C0017G0005</name>
</gene>
<proteinExistence type="predicted"/>
<name>A0A0G0LTN3_9BACT</name>
<organism evidence="1 2">
    <name type="scientific">Candidatus Azambacteria bacterium GW2011_GWA2_39_10</name>
    <dbReference type="NCBI Taxonomy" id="1618611"/>
    <lineage>
        <taxon>Bacteria</taxon>
        <taxon>Candidatus Azamiibacteriota</taxon>
    </lineage>
</organism>
<evidence type="ECO:0000313" key="2">
    <source>
        <dbReference type="Proteomes" id="UP000034706"/>
    </source>
</evidence>
<dbReference type="Proteomes" id="UP000034706">
    <property type="component" value="Unassembled WGS sequence"/>
</dbReference>
<evidence type="ECO:0000313" key="1">
    <source>
        <dbReference type="EMBL" id="KKQ91340.1"/>
    </source>
</evidence>